<protein>
    <submittedName>
        <fullName evidence="2">Uncharacterized protein</fullName>
    </submittedName>
</protein>
<name>A0A0A9BFK9_ARUDO</name>
<dbReference type="EMBL" id="GBRH01235131">
    <property type="protein sequence ID" value="JAD62764.1"/>
    <property type="molecule type" value="Transcribed_RNA"/>
</dbReference>
<feature type="transmembrane region" description="Helical" evidence="1">
    <location>
        <begin position="12"/>
        <end position="31"/>
    </location>
</feature>
<keyword evidence="1" id="KW-1133">Transmembrane helix</keyword>
<keyword evidence="1" id="KW-0812">Transmembrane</keyword>
<reference evidence="2" key="2">
    <citation type="journal article" date="2015" name="Data Brief">
        <title>Shoot transcriptome of the giant reed, Arundo donax.</title>
        <authorList>
            <person name="Barrero R.A."/>
            <person name="Guerrero F.D."/>
            <person name="Moolhuijzen P."/>
            <person name="Goolsby J.A."/>
            <person name="Tidwell J."/>
            <person name="Bellgard S.E."/>
            <person name="Bellgard M.I."/>
        </authorList>
    </citation>
    <scope>NUCLEOTIDE SEQUENCE</scope>
    <source>
        <tissue evidence="2">Shoot tissue taken approximately 20 cm above the soil surface</tissue>
    </source>
</reference>
<proteinExistence type="predicted"/>
<organism evidence="2">
    <name type="scientific">Arundo donax</name>
    <name type="common">Giant reed</name>
    <name type="synonym">Donax arundinaceus</name>
    <dbReference type="NCBI Taxonomy" id="35708"/>
    <lineage>
        <taxon>Eukaryota</taxon>
        <taxon>Viridiplantae</taxon>
        <taxon>Streptophyta</taxon>
        <taxon>Embryophyta</taxon>
        <taxon>Tracheophyta</taxon>
        <taxon>Spermatophyta</taxon>
        <taxon>Magnoliopsida</taxon>
        <taxon>Liliopsida</taxon>
        <taxon>Poales</taxon>
        <taxon>Poaceae</taxon>
        <taxon>PACMAD clade</taxon>
        <taxon>Arundinoideae</taxon>
        <taxon>Arundineae</taxon>
        <taxon>Arundo</taxon>
    </lineage>
</organism>
<keyword evidence="1" id="KW-0472">Membrane</keyword>
<sequence length="41" mass="5041">MWTFRIHTNQPIFYYLQIVMSLSWNISLPWLPCMIRLAAER</sequence>
<evidence type="ECO:0000256" key="1">
    <source>
        <dbReference type="SAM" id="Phobius"/>
    </source>
</evidence>
<evidence type="ECO:0000313" key="2">
    <source>
        <dbReference type="EMBL" id="JAD62764.1"/>
    </source>
</evidence>
<dbReference type="AlphaFoldDB" id="A0A0A9BFK9"/>
<accession>A0A0A9BFK9</accession>
<reference evidence="2" key="1">
    <citation type="submission" date="2014-09" db="EMBL/GenBank/DDBJ databases">
        <authorList>
            <person name="Magalhaes I.L.F."/>
            <person name="Oliveira U."/>
            <person name="Santos F.R."/>
            <person name="Vidigal T.H.D.A."/>
            <person name="Brescovit A.D."/>
            <person name="Santos A.J."/>
        </authorList>
    </citation>
    <scope>NUCLEOTIDE SEQUENCE</scope>
    <source>
        <tissue evidence="2">Shoot tissue taken approximately 20 cm above the soil surface</tissue>
    </source>
</reference>